<organism evidence="1 2">
    <name type="scientific">Ceratodon purpureus</name>
    <name type="common">Fire moss</name>
    <name type="synonym">Dicranum purpureum</name>
    <dbReference type="NCBI Taxonomy" id="3225"/>
    <lineage>
        <taxon>Eukaryota</taxon>
        <taxon>Viridiplantae</taxon>
        <taxon>Streptophyta</taxon>
        <taxon>Embryophyta</taxon>
        <taxon>Bryophyta</taxon>
        <taxon>Bryophytina</taxon>
        <taxon>Bryopsida</taxon>
        <taxon>Dicranidae</taxon>
        <taxon>Pseudoditrichales</taxon>
        <taxon>Ditrichaceae</taxon>
        <taxon>Ceratodon</taxon>
    </lineage>
</organism>
<proteinExistence type="predicted"/>
<protein>
    <submittedName>
        <fullName evidence="1">Uncharacterized protein</fullName>
    </submittedName>
</protein>
<dbReference type="AlphaFoldDB" id="A0A8T0I1C2"/>
<gene>
    <name evidence="1" type="ORF">KC19_5G076300</name>
</gene>
<keyword evidence="2" id="KW-1185">Reference proteome</keyword>
<evidence type="ECO:0000313" key="1">
    <source>
        <dbReference type="EMBL" id="KAG0576388.1"/>
    </source>
</evidence>
<accession>A0A8T0I1C2</accession>
<name>A0A8T0I1C2_CERPU</name>
<comment type="caution">
    <text evidence="1">The sequence shown here is derived from an EMBL/GenBank/DDBJ whole genome shotgun (WGS) entry which is preliminary data.</text>
</comment>
<reference evidence="1" key="1">
    <citation type="submission" date="2020-06" db="EMBL/GenBank/DDBJ databases">
        <title>WGS assembly of Ceratodon purpureus strain R40.</title>
        <authorList>
            <person name="Carey S.B."/>
            <person name="Jenkins J."/>
            <person name="Shu S."/>
            <person name="Lovell J.T."/>
            <person name="Sreedasyam A."/>
            <person name="Maumus F."/>
            <person name="Tiley G.P."/>
            <person name="Fernandez-Pozo N."/>
            <person name="Barry K."/>
            <person name="Chen C."/>
            <person name="Wang M."/>
            <person name="Lipzen A."/>
            <person name="Daum C."/>
            <person name="Saski C.A."/>
            <person name="Payton A.C."/>
            <person name="Mcbreen J.C."/>
            <person name="Conrad R.E."/>
            <person name="Kollar L.M."/>
            <person name="Olsson S."/>
            <person name="Huttunen S."/>
            <person name="Landis J.B."/>
            <person name="Wickett N.J."/>
            <person name="Johnson M.G."/>
            <person name="Rensing S.A."/>
            <person name="Grimwood J."/>
            <person name="Schmutz J."/>
            <person name="Mcdaniel S.F."/>
        </authorList>
    </citation>
    <scope>NUCLEOTIDE SEQUENCE</scope>
    <source>
        <strain evidence="1">R40</strain>
    </source>
</reference>
<dbReference type="Proteomes" id="UP000822688">
    <property type="component" value="Chromosome 5"/>
</dbReference>
<dbReference type="EMBL" id="CM026425">
    <property type="protein sequence ID" value="KAG0576388.1"/>
    <property type="molecule type" value="Genomic_DNA"/>
</dbReference>
<sequence>MSKLQTQRVDQVLGIYRLSQRPGIHSKFTVIRLSHGQCLTSRHTLVSAISDRILVCRNLLCSLRIPVYAQLYPLPVKGLPTC</sequence>
<evidence type="ECO:0000313" key="2">
    <source>
        <dbReference type="Proteomes" id="UP000822688"/>
    </source>
</evidence>